<reference evidence="12 13" key="1">
    <citation type="journal article" date="2019" name="Fungal Biol. Biotechnol.">
        <title>Draft genome sequence of fastidious pathogen Ceratobasidium theobromae, which causes vascular-streak dieback in Theobroma cacao.</title>
        <authorList>
            <person name="Ali S.S."/>
            <person name="Asman A."/>
            <person name="Shao J."/>
            <person name="Firmansyah A.P."/>
            <person name="Susilo A.W."/>
            <person name="Rosmana A."/>
            <person name="McMahon P."/>
            <person name="Junaid M."/>
            <person name="Guest D."/>
            <person name="Kheng T.Y."/>
            <person name="Meinhardt L.W."/>
            <person name="Bailey B.A."/>
        </authorList>
    </citation>
    <scope>NUCLEOTIDE SEQUENCE [LARGE SCALE GENOMIC DNA]</scope>
    <source>
        <strain evidence="12 13">CT2</strain>
    </source>
</reference>
<evidence type="ECO:0000256" key="6">
    <source>
        <dbReference type="ARBA" id="ARBA00039449"/>
    </source>
</evidence>
<comment type="catalytic activity">
    <reaction evidence="8">
        <text>N-terminal L-seryl-L-prolyl-L-lysyl-[protein] + 3 S-adenosyl-L-methionine = N-terminal N,N,N-trimethyl-L-seryl-L-prolyl-L-lysyl-[protein] + 3 S-adenosyl-L-homocysteine + 3 H(+)</text>
        <dbReference type="Rhea" id="RHEA:54724"/>
        <dbReference type="Rhea" id="RHEA-COMP:13789"/>
        <dbReference type="Rhea" id="RHEA-COMP:13973"/>
        <dbReference type="ChEBI" id="CHEBI:15378"/>
        <dbReference type="ChEBI" id="CHEBI:57856"/>
        <dbReference type="ChEBI" id="CHEBI:59789"/>
        <dbReference type="ChEBI" id="CHEBI:138061"/>
        <dbReference type="ChEBI" id="CHEBI:138317"/>
        <dbReference type="EC" id="2.1.1.244"/>
    </reaction>
</comment>
<evidence type="ECO:0000256" key="11">
    <source>
        <dbReference type="PIRSR" id="PIRSR016958-1"/>
    </source>
</evidence>
<dbReference type="PIRSF" id="PIRSF016958">
    <property type="entry name" value="DUF858_MeTrfase_lik"/>
    <property type="match status" value="1"/>
</dbReference>
<feature type="binding site" evidence="11">
    <location>
        <begin position="88"/>
        <end position="89"/>
    </location>
    <ligand>
        <name>S-adenosyl-L-methionine</name>
        <dbReference type="ChEBI" id="CHEBI:59789"/>
    </ligand>
</feature>
<dbReference type="GO" id="GO:0071885">
    <property type="term" value="F:N-terminal protein N-methyltransferase activity"/>
    <property type="evidence" value="ECO:0007669"/>
    <property type="project" value="UniProtKB-EC"/>
</dbReference>
<comment type="similarity">
    <text evidence="1">Belongs to the methyltransferase superfamily. NTM1 family.</text>
</comment>
<evidence type="ECO:0000256" key="10">
    <source>
        <dbReference type="ARBA" id="ARBA00048167"/>
    </source>
</evidence>
<dbReference type="SUPFAM" id="SSF53335">
    <property type="entry name" value="S-adenosyl-L-methionine-dependent methyltransferases"/>
    <property type="match status" value="1"/>
</dbReference>
<evidence type="ECO:0000256" key="5">
    <source>
        <dbReference type="ARBA" id="ARBA00039112"/>
    </source>
</evidence>
<proteinExistence type="inferred from homology"/>
<keyword evidence="4 11" id="KW-0949">S-adenosyl-L-methionine</keyword>
<dbReference type="GO" id="GO:0005737">
    <property type="term" value="C:cytoplasm"/>
    <property type="evidence" value="ECO:0007669"/>
    <property type="project" value="TreeGrafter"/>
</dbReference>
<sequence length="223" mass="24377">MAQDPDLKLGLEYWDTQEATINGVLGKPVPYALVGIGRVTASVLLPLVDDVVIIESAEHFINKAMQDSSTWQGIEDTTKSVVFIQTPIQSFDPRQPLPPEGVRVGFGGPEVSSPEVGYDVIWCQWCLGHLTDGDLVKFLEQARAALREPEDPNYPRGAGVIVVKENTTEDGRNGEPVSIYADDDSSVTRSDAAWKRAFSEAGLRLIKEEVQEGLPEGLLEVKS</sequence>
<keyword evidence="2 12" id="KW-0489">Methyltransferase</keyword>
<keyword evidence="13" id="KW-1185">Reference proteome</keyword>
<feature type="binding site" evidence="11">
    <location>
        <position position="124"/>
    </location>
    <ligand>
        <name>S-adenosyl-L-methionine</name>
        <dbReference type="ChEBI" id="CHEBI:59789"/>
    </ligand>
</feature>
<dbReference type="EC" id="2.1.1.244" evidence="5"/>
<accession>A0A5N5QXQ3</accession>
<evidence type="ECO:0000313" key="13">
    <source>
        <dbReference type="Proteomes" id="UP000383932"/>
    </source>
</evidence>
<dbReference type="Pfam" id="PF05891">
    <property type="entry name" value="Methyltransf_PK"/>
    <property type="match status" value="1"/>
</dbReference>
<comment type="catalytic activity">
    <reaction evidence="10">
        <text>N-terminal L-alanyl-L-prolyl-L-lysyl-[protein] + 3 S-adenosyl-L-methionine = N-terminal N,N,N-trimethyl-L-alanyl-L-prolyl-L-lysyl-[protein] + 3 S-adenosyl-L-homocysteine + 3 H(+)</text>
        <dbReference type="Rhea" id="RHEA:54712"/>
        <dbReference type="Rhea" id="RHEA-COMP:13785"/>
        <dbReference type="Rhea" id="RHEA-COMP:13971"/>
        <dbReference type="ChEBI" id="CHEBI:15378"/>
        <dbReference type="ChEBI" id="CHEBI:57856"/>
        <dbReference type="ChEBI" id="CHEBI:59789"/>
        <dbReference type="ChEBI" id="CHEBI:138057"/>
        <dbReference type="ChEBI" id="CHEBI:138315"/>
        <dbReference type="EC" id="2.1.1.244"/>
    </reaction>
</comment>
<dbReference type="PANTHER" id="PTHR12753">
    <property type="entry name" value="AD-003 - RELATED"/>
    <property type="match status" value="1"/>
</dbReference>
<organism evidence="12 13">
    <name type="scientific">Ceratobasidium theobromae</name>
    <dbReference type="NCBI Taxonomy" id="1582974"/>
    <lineage>
        <taxon>Eukaryota</taxon>
        <taxon>Fungi</taxon>
        <taxon>Dikarya</taxon>
        <taxon>Basidiomycota</taxon>
        <taxon>Agaricomycotina</taxon>
        <taxon>Agaricomycetes</taxon>
        <taxon>Cantharellales</taxon>
        <taxon>Ceratobasidiaceae</taxon>
        <taxon>Ceratobasidium</taxon>
    </lineage>
</organism>
<dbReference type="GO" id="GO:0032259">
    <property type="term" value="P:methylation"/>
    <property type="evidence" value="ECO:0007669"/>
    <property type="project" value="UniProtKB-KW"/>
</dbReference>
<name>A0A5N5QXQ3_9AGAM</name>
<protein>
    <recommendedName>
        <fullName evidence="6">Alpha N-terminal protein methyltransferase 1</fullName>
        <ecNumber evidence="5">2.1.1.244</ecNumber>
    </recommendedName>
    <alternativeName>
        <fullName evidence="7">X-Pro-Lys N-terminal protein methyltransferase 1</fullName>
    </alternativeName>
</protein>
<dbReference type="InterPro" id="IPR008576">
    <property type="entry name" value="MeTrfase_NTM1"/>
</dbReference>
<evidence type="ECO:0000313" key="12">
    <source>
        <dbReference type="EMBL" id="KAB5596520.1"/>
    </source>
</evidence>
<evidence type="ECO:0000256" key="9">
    <source>
        <dbReference type="ARBA" id="ARBA00047885"/>
    </source>
</evidence>
<evidence type="ECO:0000256" key="2">
    <source>
        <dbReference type="ARBA" id="ARBA00022603"/>
    </source>
</evidence>
<evidence type="ECO:0000256" key="8">
    <source>
        <dbReference type="ARBA" id="ARBA00047306"/>
    </source>
</evidence>
<dbReference type="OrthoDB" id="1298661at2759"/>
<dbReference type="EMBL" id="SSOP01000001">
    <property type="protein sequence ID" value="KAB5596520.1"/>
    <property type="molecule type" value="Genomic_DNA"/>
</dbReference>
<keyword evidence="3 12" id="KW-0808">Transferase</keyword>
<comment type="caution">
    <text evidence="12">The sequence shown here is derived from an EMBL/GenBank/DDBJ whole genome shotgun (WGS) entry which is preliminary data.</text>
</comment>
<comment type="catalytic activity">
    <reaction evidence="9">
        <text>N-terminal L-prolyl-L-prolyl-L-lysyl-[protein] + 2 S-adenosyl-L-methionine = N-terminal N,N-dimethyl-L-prolyl-L-prolyl-L-lysyl-[protein] + 2 S-adenosyl-L-homocysteine + 2 H(+)</text>
        <dbReference type="Rhea" id="RHEA:54736"/>
        <dbReference type="Rhea" id="RHEA-COMP:13787"/>
        <dbReference type="Rhea" id="RHEA-COMP:13974"/>
        <dbReference type="ChEBI" id="CHEBI:15378"/>
        <dbReference type="ChEBI" id="CHEBI:57856"/>
        <dbReference type="ChEBI" id="CHEBI:59789"/>
        <dbReference type="ChEBI" id="CHEBI:138059"/>
        <dbReference type="ChEBI" id="CHEBI:138318"/>
        <dbReference type="EC" id="2.1.1.244"/>
    </reaction>
</comment>
<dbReference type="InterPro" id="IPR029063">
    <property type="entry name" value="SAM-dependent_MTases_sf"/>
</dbReference>
<dbReference type="AlphaFoldDB" id="A0A5N5QXQ3"/>
<evidence type="ECO:0000256" key="1">
    <source>
        <dbReference type="ARBA" id="ARBA00009059"/>
    </source>
</evidence>
<dbReference type="Gene3D" id="3.40.50.150">
    <property type="entry name" value="Vaccinia Virus protein VP39"/>
    <property type="match status" value="1"/>
</dbReference>
<evidence type="ECO:0000256" key="7">
    <source>
        <dbReference type="ARBA" id="ARBA00043129"/>
    </source>
</evidence>
<evidence type="ECO:0000256" key="4">
    <source>
        <dbReference type="ARBA" id="ARBA00022691"/>
    </source>
</evidence>
<dbReference type="Proteomes" id="UP000383932">
    <property type="component" value="Unassembled WGS sequence"/>
</dbReference>
<gene>
    <name evidence="12" type="ORF">CTheo_157</name>
</gene>
<dbReference type="PANTHER" id="PTHR12753:SF0">
    <property type="entry name" value="ALPHA N-TERMINAL PROTEIN METHYLTRANSFERASE 1"/>
    <property type="match status" value="1"/>
</dbReference>
<feature type="binding site" evidence="11">
    <location>
        <position position="38"/>
    </location>
    <ligand>
        <name>S-adenosyl-L-methionine</name>
        <dbReference type="ChEBI" id="CHEBI:59789"/>
    </ligand>
</feature>
<evidence type="ECO:0000256" key="3">
    <source>
        <dbReference type="ARBA" id="ARBA00022679"/>
    </source>
</evidence>